<organism evidence="2 3">
    <name type="scientific">Oceanomicrobium pacificus</name>
    <dbReference type="NCBI Taxonomy" id="2692916"/>
    <lineage>
        <taxon>Bacteria</taxon>
        <taxon>Pseudomonadati</taxon>
        <taxon>Pseudomonadota</taxon>
        <taxon>Alphaproteobacteria</taxon>
        <taxon>Rhodobacterales</taxon>
        <taxon>Paracoccaceae</taxon>
        <taxon>Oceanomicrobium</taxon>
    </lineage>
</organism>
<keyword evidence="1" id="KW-1133">Transmembrane helix</keyword>
<protein>
    <recommendedName>
        <fullName evidence="4">Yip1 domain-containing protein</fullName>
    </recommendedName>
</protein>
<feature type="transmembrane region" description="Helical" evidence="1">
    <location>
        <begin position="31"/>
        <end position="53"/>
    </location>
</feature>
<feature type="transmembrane region" description="Helical" evidence="1">
    <location>
        <begin position="98"/>
        <end position="118"/>
    </location>
</feature>
<evidence type="ECO:0008006" key="4">
    <source>
        <dbReference type="Google" id="ProtNLM"/>
    </source>
</evidence>
<feature type="transmembrane region" description="Helical" evidence="1">
    <location>
        <begin position="125"/>
        <end position="143"/>
    </location>
</feature>
<comment type="caution">
    <text evidence="2">The sequence shown here is derived from an EMBL/GenBank/DDBJ whole genome shotgun (WGS) entry which is preliminary data.</text>
</comment>
<gene>
    <name evidence="2" type="ORF">GSH16_08350</name>
</gene>
<reference evidence="2 3" key="1">
    <citation type="submission" date="2019-12" db="EMBL/GenBank/DDBJ databases">
        <title>Strain KN286 was isolated from seawater, which was collected from Caroline Seamount in the tropical western Pacific.</title>
        <authorList>
            <person name="Wang Q."/>
        </authorList>
    </citation>
    <scope>NUCLEOTIDE SEQUENCE [LARGE SCALE GENOMIC DNA]</scope>
    <source>
        <strain evidence="2 3">KN286</strain>
    </source>
</reference>
<accession>A0A6B0TLP8</accession>
<proteinExistence type="predicted"/>
<keyword evidence="1" id="KW-0812">Transmembrane</keyword>
<dbReference type="Proteomes" id="UP000436016">
    <property type="component" value="Unassembled WGS sequence"/>
</dbReference>
<sequence>MWELFDTVGRVLSLDPDVFRGPVTASDRVRAGLVVLLAGMSMLLGQCFSLFLVSASAPRFILGLVINGVMMALRLALWITLSTLVASALAGRLISPDAILFVVFLSTAPMIFGFIAILPTIGPALLYPLYGWVCVVLMYGLFVANGVPFLFGAVCGAGGLFALFLLDRYIFLPVFRVSEDSFYHAVRFLPGASRAELVDRIQRMFSGDR</sequence>
<keyword evidence="3" id="KW-1185">Reference proteome</keyword>
<dbReference type="EMBL" id="WUWG01000003">
    <property type="protein sequence ID" value="MXU65457.1"/>
    <property type="molecule type" value="Genomic_DNA"/>
</dbReference>
<dbReference type="AlphaFoldDB" id="A0A6B0TLP8"/>
<evidence type="ECO:0000313" key="3">
    <source>
        <dbReference type="Proteomes" id="UP000436016"/>
    </source>
</evidence>
<keyword evidence="1" id="KW-0472">Membrane</keyword>
<name>A0A6B0TLP8_9RHOB</name>
<feature type="transmembrane region" description="Helical" evidence="1">
    <location>
        <begin position="149"/>
        <end position="166"/>
    </location>
</feature>
<evidence type="ECO:0000256" key="1">
    <source>
        <dbReference type="SAM" id="Phobius"/>
    </source>
</evidence>
<evidence type="ECO:0000313" key="2">
    <source>
        <dbReference type="EMBL" id="MXU65457.1"/>
    </source>
</evidence>
<feature type="transmembrane region" description="Helical" evidence="1">
    <location>
        <begin position="60"/>
        <end position="86"/>
    </location>
</feature>
<dbReference type="RefSeq" id="WP_160853952.1">
    <property type="nucleotide sequence ID" value="NZ_WUWG01000003.1"/>
</dbReference>